<feature type="compositionally biased region" description="Basic and acidic residues" evidence="1">
    <location>
        <begin position="104"/>
        <end position="123"/>
    </location>
</feature>
<dbReference type="EMBL" id="JARJLG010000066">
    <property type="protein sequence ID" value="KAJ7754680.1"/>
    <property type="molecule type" value="Genomic_DNA"/>
</dbReference>
<dbReference type="AlphaFoldDB" id="A0AAD7ND29"/>
<feature type="compositionally biased region" description="Acidic residues" evidence="1">
    <location>
        <begin position="124"/>
        <end position="135"/>
    </location>
</feature>
<protein>
    <submittedName>
        <fullName evidence="2">Uncharacterized protein</fullName>
    </submittedName>
</protein>
<accession>A0AAD7ND29</accession>
<gene>
    <name evidence="2" type="ORF">DFH07DRAFT_1029132</name>
</gene>
<evidence type="ECO:0000313" key="3">
    <source>
        <dbReference type="Proteomes" id="UP001215280"/>
    </source>
</evidence>
<organism evidence="2 3">
    <name type="scientific">Mycena maculata</name>
    <dbReference type="NCBI Taxonomy" id="230809"/>
    <lineage>
        <taxon>Eukaryota</taxon>
        <taxon>Fungi</taxon>
        <taxon>Dikarya</taxon>
        <taxon>Basidiomycota</taxon>
        <taxon>Agaricomycotina</taxon>
        <taxon>Agaricomycetes</taxon>
        <taxon>Agaricomycetidae</taxon>
        <taxon>Agaricales</taxon>
        <taxon>Marasmiineae</taxon>
        <taxon>Mycenaceae</taxon>
        <taxon>Mycena</taxon>
    </lineage>
</organism>
<comment type="caution">
    <text evidence="2">The sequence shown here is derived from an EMBL/GenBank/DDBJ whole genome shotgun (WGS) entry which is preliminary data.</text>
</comment>
<evidence type="ECO:0000256" key="1">
    <source>
        <dbReference type="SAM" id="MobiDB-lite"/>
    </source>
</evidence>
<dbReference type="Proteomes" id="UP001215280">
    <property type="component" value="Unassembled WGS sequence"/>
</dbReference>
<proteinExistence type="predicted"/>
<feature type="region of interest" description="Disordered" evidence="1">
    <location>
        <begin position="1"/>
        <end position="22"/>
    </location>
</feature>
<reference evidence="2" key="1">
    <citation type="submission" date="2023-03" db="EMBL/GenBank/DDBJ databases">
        <title>Massive genome expansion in bonnet fungi (Mycena s.s.) driven by repeated elements and novel gene families across ecological guilds.</title>
        <authorList>
            <consortium name="Lawrence Berkeley National Laboratory"/>
            <person name="Harder C.B."/>
            <person name="Miyauchi S."/>
            <person name="Viragh M."/>
            <person name="Kuo A."/>
            <person name="Thoen E."/>
            <person name="Andreopoulos B."/>
            <person name="Lu D."/>
            <person name="Skrede I."/>
            <person name="Drula E."/>
            <person name="Henrissat B."/>
            <person name="Morin E."/>
            <person name="Kohler A."/>
            <person name="Barry K."/>
            <person name="LaButti K."/>
            <person name="Morin E."/>
            <person name="Salamov A."/>
            <person name="Lipzen A."/>
            <person name="Mereny Z."/>
            <person name="Hegedus B."/>
            <person name="Baldrian P."/>
            <person name="Stursova M."/>
            <person name="Weitz H."/>
            <person name="Taylor A."/>
            <person name="Grigoriev I.V."/>
            <person name="Nagy L.G."/>
            <person name="Martin F."/>
            <person name="Kauserud H."/>
        </authorList>
    </citation>
    <scope>NUCLEOTIDE SEQUENCE</scope>
    <source>
        <strain evidence="2">CBHHK188m</strain>
    </source>
</reference>
<evidence type="ECO:0000313" key="2">
    <source>
        <dbReference type="EMBL" id="KAJ7754680.1"/>
    </source>
</evidence>
<feature type="region of interest" description="Disordered" evidence="1">
    <location>
        <begin position="92"/>
        <end position="135"/>
    </location>
</feature>
<sequence length="163" mass="18438">MPPKRADIWGSFHQSDEKPNGHHYRATHWRCIDAERPSTVAIDIELENNWELMKNEEWFEAALASALSKKKDVNGEKGAMAAHLRRCELATAEEKALATRTAPTKREREEAEKREKAKRKQADDGEGDVEADDEGIGGSIRKFALARSGLMRPDDLHQTHHLS</sequence>
<keyword evidence="3" id="KW-1185">Reference proteome</keyword>
<name>A0AAD7ND29_9AGAR</name>